<reference evidence="1" key="2">
    <citation type="journal article" date="2015" name="Fish Shellfish Immunol.">
        <title>Early steps in the European eel (Anguilla anguilla)-Vibrio vulnificus interaction in the gills: Role of the RtxA13 toxin.</title>
        <authorList>
            <person name="Callol A."/>
            <person name="Pajuelo D."/>
            <person name="Ebbesson L."/>
            <person name="Teles M."/>
            <person name="MacKenzie S."/>
            <person name="Amaro C."/>
        </authorList>
    </citation>
    <scope>NUCLEOTIDE SEQUENCE</scope>
</reference>
<organism evidence="1">
    <name type="scientific">Anguilla anguilla</name>
    <name type="common">European freshwater eel</name>
    <name type="synonym">Muraena anguilla</name>
    <dbReference type="NCBI Taxonomy" id="7936"/>
    <lineage>
        <taxon>Eukaryota</taxon>
        <taxon>Metazoa</taxon>
        <taxon>Chordata</taxon>
        <taxon>Craniata</taxon>
        <taxon>Vertebrata</taxon>
        <taxon>Euteleostomi</taxon>
        <taxon>Actinopterygii</taxon>
        <taxon>Neopterygii</taxon>
        <taxon>Teleostei</taxon>
        <taxon>Anguilliformes</taxon>
        <taxon>Anguillidae</taxon>
        <taxon>Anguilla</taxon>
    </lineage>
</organism>
<sequence>MHSVLYTLPYITDLTGVKTHTLTIIGQINQSQLHP</sequence>
<name>A0A0E9TEF8_ANGAN</name>
<evidence type="ECO:0000313" key="1">
    <source>
        <dbReference type="EMBL" id="JAH51128.1"/>
    </source>
</evidence>
<dbReference type="AlphaFoldDB" id="A0A0E9TEF8"/>
<accession>A0A0E9TEF8</accession>
<protein>
    <submittedName>
        <fullName evidence="1">Uncharacterized protein</fullName>
    </submittedName>
</protein>
<dbReference type="EMBL" id="GBXM01057449">
    <property type="protein sequence ID" value="JAH51128.1"/>
    <property type="molecule type" value="Transcribed_RNA"/>
</dbReference>
<reference evidence="1" key="1">
    <citation type="submission" date="2014-11" db="EMBL/GenBank/DDBJ databases">
        <authorList>
            <person name="Amaro Gonzalez C."/>
        </authorList>
    </citation>
    <scope>NUCLEOTIDE SEQUENCE</scope>
</reference>
<proteinExistence type="predicted"/>